<dbReference type="Proteomes" id="UP001291623">
    <property type="component" value="Unassembled WGS sequence"/>
</dbReference>
<evidence type="ECO:0000256" key="1">
    <source>
        <dbReference type="ARBA" id="ARBA00022448"/>
    </source>
</evidence>
<reference evidence="3" key="1">
    <citation type="submission" date="2023-12" db="EMBL/GenBank/DDBJ databases">
        <title>Genome assembly of Anisodus tanguticus.</title>
        <authorList>
            <person name="Wang Y.-J."/>
        </authorList>
    </citation>
    <scope>NUCLEOTIDE SEQUENCE</scope>
    <source>
        <strain evidence="3">KB-2021</strain>
        <tissue evidence="3">Leaf</tissue>
    </source>
</reference>
<accession>A0AAE1R022</accession>
<keyword evidence="4" id="KW-1185">Reference proteome</keyword>
<keyword evidence="1" id="KW-0813">Transport</keyword>
<evidence type="ECO:0000313" key="3">
    <source>
        <dbReference type="EMBL" id="KAK4343139.1"/>
    </source>
</evidence>
<dbReference type="Pfam" id="PF12624">
    <property type="entry name" value="VPS13_N"/>
    <property type="match status" value="1"/>
</dbReference>
<protein>
    <recommendedName>
        <fullName evidence="2">Chorein N-terminal domain-containing protein</fullName>
    </recommendedName>
</protein>
<evidence type="ECO:0000259" key="2">
    <source>
        <dbReference type="Pfam" id="PF12624"/>
    </source>
</evidence>
<feature type="domain" description="Chorein N-terminal" evidence="2">
    <location>
        <begin position="105"/>
        <end position="508"/>
    </location>
</feature>
<dbReference type="InterPro" id="IPR026854">
    <property type="entry name" value="VPS13_N"/>
</dbReference>
<dbReference type="PANTHER" id="PTHR45523:SF2">
    <property type="entry name" value="OS02G0470600 PROTEIN"/>
    <property type="match status" value="1"/>
</dbReference>
<dbReference type="AlphaFoldDB" id="A0AAE1R022"/>
<evidence type="ECO:0000313" key="4">
    <source>
        <dbReference type="Proteomes" id="UP001291623"/>
    </source>
</evidence>
<dbReference type="EMBL" id="JAVYJV010000021">
    <property type="protein sequence ID" value="KAK4343139.1"/>
    <property type="molecule type" value="Genomic_DNA"/>
</dbReference>
<sequence length="1048" mass="118389">MLFNSDVVLKDLKVKAEALNSLKLPVTVKAGFVGSITLKVLFVSPLLVLPVVVTQVPWKSLGKEPVIVLIDRVFILAHPVVDGRSLKLPLLAWSAFLLLHIMGGHKFSNPGHPFSCGVTLAKLAAVTMDEQGNETFDTSGALDKLRKLVQLERLAMYHDSNSKPWKLDNKWEDLTPKEWIEPLDGIHHFHGILSSFLFNPLLVAQIFEDGISEPSNNGRNLSGWAEDRNYLVSPINGVLKYHRLGNQERNDPNVPFEMASLIVTDVSLTVNEAQYHDWIRLMEVITRYKTYIEVSHLRPMVPVSEDVSSWWRYAARAGLQQRKMCYRFSWDQIQALCHLRRRYVQLYSDSLQQLPNVDSSEIRNIEKDLDPKTVAAWRLDKEGARKKTLETSTFVHILDDLERGIEEWLKDLKSWFLAHAKVESLKSKEAAEQRMLRKRSWFSFGWSTATADVSAGDTSEEATTLEDQLTREEWQAINKLLSYQPDEESVLQHGKENMIQYLLNVSISRAAARIIDIDHTEIVGGRFENLCVSTKLKHRNSHCDLTLKFYGLSAPEGSLAQNVSLDPVADATSDKNWRYLSVVSEQKVNALDASFIQAPSGENVDWRLSARISSCDVTVLGYAFVSCLFVQMHVKVSVHFALSLKRRMDKDVDVDVSPSSLLLLLVVCLGNALHKEASPQNLPKADSSVISLFKLHMSVTIIPYLHDASPQMLLHMVRVFRETYDRFLEFMKRSSAVSPTVALETATVLQKNIEKMTRRAQEQFQMVLKKQSRFALDIDLDAPKVRVPIRPHGSLQCDSHLLLDLGHFTLNTKGDGLLGDQNQSLYSRFYVSGRDIAASFTDCCSDNGECSLSCQPSACHNLEDAKNLCSLVDRCGMAVIVDQIKVPHPGHPSMRVSVQVPNFGLHFSPARYRRLMELLDLLYRTMPDTEQPAIENIPPEYAPWYPPDLATEARILVWRGIGYSVASWQPCYLVLSGLYLYALDSELSHSYLRCLREVVFNLFLSFESHSMAGKQVHEIPPANIGGTFSCISISARGMDLQKVCRFPH</sequence>
<gene>
    <name evidence="3" type="ORF">RND71_038955</name>
</gene>
<organism evidence="3 4">
    <name type="scientific">Anisodus tanguticus</name>
    <dbReference type="NCBI Taxonomy" id="243964"/>
    <lineage>
        <taxon>Eukaryota</taxon>
        <taxon>Viridiplantae</taxon>
        <taxon>Streptophyta</taxon>
        <taxon>Embryophyta</taxon>
        <taxon>Tracheophyta</taxon>
        <taxon>Spermatophyta</taxon>
        <taxon>Magnoliopsida</taxon>
        <taxon>eudicotyledons</taxon>
        <taxon>Gunneridae</taxon>
        <taxon>Pentapetalae</taxon>
        <taxon>asterids</taxon>
        <taxon>lamiids</taxon>
        <taxon>Solanales</taxon>
        <taxon>Solanaceae</taxon>
        <taxon>Solanoideae</taxon>
        <taxon>Hyoscyameae</taxon>
        <taxon>Anisodus</taxon>
    </lineage>
</organism>
<dbReference type="PANTHER" id="PTHR45523">
    <property type="entry name" value="TETRATRICOPEPTIDE REPEAT (TPR)-CONTAINING PROTEIN-RELATED"/>
    <property type="match status" value="1"/>
</dbReference>
<proteinExistence type="predicted"/>
<comment type="caution">
    <text evidence="3">The sequence shown here is derived from an EMBL/GenBank/DDBJ whole genome shotgun (WGS) entry which is preliminary data.</text>
</comment>
<name>A0AAE1R022_9SOLA</name>